<protein>
    <recommendedName>
        <fullName evidence="14">Polycystic kidney disease protein 1-like 2</fullName>
    </recommendedName>
</protein>
<dbReference type="PROSITE" id="PS50095">
    <property type="entry name" value="PLAT"/>
    <property type="match status" value="1"/>
</dbReference>
<evidence type="ECO:0000256" key="1">
    <source>
        <dbReference type="ARBA" id="ARBA00004370"/>
    </source>
</evidence>
<dbReference type="PROSITE" id="PS50221">
    <property type="entry name" value="GAIN_B"/>
    <property type="match status" value="1"/>
</dbReference>
<dbReference type="FunFam" id="2.60.60.20:FF:000008">
    <property type="entry name" value="Polycystic kidney disease 1-like 2, isoform CRA_a"/>
    <property type="match status" value="1"/>
</dbReference>
<keyword evidence="9" id="KW-0732">Signal</keyword>
<dbReference type="PANTHER" id="PTHR10877:SF197">
    <property type="entry name" value="POLYCYSTIC KIDNEY DISEASE PROTEIN 1-LIKE 2"/>
    <property type="match status" value="1"/>
</dbReference>
<evidence type="ECO:0008006" key="14">
    <source>
        <dbReference type="Google" id="ProtNLM"/>
    </source>
</evidence>
<feature type="domain" description="PLAT" evidence="10">
    <location>
        <begin position="548"/>
        <end position="665"/>
    </location>
</feature>
<feature type="transmembrane region" description="Helical" evidence="8">
    <location>
        <begin position="932"/>
        <end position="958"/>
    </location>
</feature>
<dbReference type="SMART" id="SM00308">
    <property type="entry name" value="LH2"/>
    <property type="match status" value="1"/>
</dbReference>
<feature type="signal peptide" evidence="9">
    <location>
        <begin position="1"/>
        <end position="18"/>
    </location>
</feature>
<evidence type="ECO:0000313" key="13">
    <source>
        <dbReference type="Proteomes" id="UP001221898"/>
    </source>
</evidence>
<reference evidence="12" key="1">
    <citation type="journal article" date="2023" name="Science">
        <title>Genome structures resolve the early diversification of teleost fishes.</title>
        <authorList>
            <person name="Parey E."/>
            <person name="Louis A."/>
            <person name="Montfort J."/>
            <person name="Bouchez O."/>
            <person name="Roques C."/>
            <person name="Iampietro C."/>
            <person name="Lluch J."/>
            <person name="Castinel A."/>
            <person name="Donnadieu C."/>
            <person name="Desvignes T."/>
            <person name="Floi Bucao C."/>
            <person name="Jouanno E."/>
            <person name="Wen M."/>
            <person name="Mejri S."/>
            <person name="Dirks R."/>
            <person name="Jansen H."/>
            <person name="Henkel C."/>
            <person name="Chen W.J."/>
            <person name="Zahm M."/>
            <person name="Cabau C."/>
            <person name="Klopp C."/>
            <person name="Thompson A.W."/>
            <person name="Robinson-Rechavi M."/>
            <person name="Braasch I."/>
            <person name="Lecointre G."/>
            <person name="Bobe J."/>
            <person name="Postlethwait J.H."/>
            <person name="Berthelot C."/>
            <person name="Roest Crollius H."/>
            <person name="Guiguen Y."/>
        </authorList>
    </citation>
    <scope>NUCLEOTIDE SEQUENCE</scope>
    <source>
        <strain evidence="12">NC1722</strain>
    </source>
</reference>
<proteinExistence type="inferred from homology"/>
<dbReference type="InterPro" id="IPR036392">
    <property type="entry name" value="PLAT/LH2_dom_sf"/>
</dbReference>
<evidence type="ECO:0000256" key="5">
    <source>
        <dbReference type="ARBA" id="ARBA00023136"/>
    </source>
</evidence>
<feature type="transmembrane region" description="Helical" evidence="8">
    <location>
        <begin position="503"/>
        <end position="526"/>
    </location>
</feature>
<feature type="chain" id="PRO_5042111270" description="Polycystic kidney disease protein 1-like 2" evidence="9">
    <location>
        <begin position="19"/>
        <end position="1032"/>
    </location>
</feature>
<evidence type="ECO:0000256" key="2">
    <source>
        <dbReference type="ARBA" id="ARBA00007200"/>
    </source>
</evidence>
<dbReference type="SUPFAM" id="SSF49723">
    <property type="entry name" value="Lipase/lipooxygenase domain (PLAT/LH2 domain)"/>
    <property type="match status" value="1"/>
</dbReference>
<evidence type="ECO:0000259" key="10">
    <source>
        <dbReference type="PROSITE" id="PS50095"/>
    </source>
</evidence>
<keyword evidence="4 8" id="KW-1133">Transmembrane helix</keyword>
<keyword evidence="5 8" id="KW-0472">Membrane</keyword>
<dbReference type="CDD" id="cd01752">
    <property type="entry name" value="PLAT_polycystin"/>
    <property type="match status" value="1"/>
</dbReference>
<dbReference type="InterPro" id="IPR046338">
    <property type="entry name" value="GAIN_dom_sf"/>
</dbReference>
<evidence type="ECO:0000256" key="4">
    <source>
        <dbReference type="ARBA" id="ARBA00022989"/>
    </source>
</evidence>
<dbReference type="InterPro" id="IPR051223">
    <property type="entry name" value="Polycystin"/>
</dbReference>
<evidence type="ECO:0000256" key="7">
    <source>
        <dbReference type="PROSITE-ProRule" id="PRU00152"/>
    </source>
</evidence>
<dbReference type="Gene3D" id="2.60.220.50">
    <property type="match status" value="1"/>
</dbReference>
<comment type="caution">
    <text evidence="7">Lacks conserved residue(s) required for the propagation of feature annotation.</text>
</comment>
<dbReference type="GO" id="GO:0050982">
    <property type="term" value="P:detection of mechanical stimulus"/>
    <property type="evidence" value="ECO:0007669"/>
    <property type="project" value="TreeGrafter"/>
</dbReference>
<comment type="subcellular location">
    <subcellularLocation>
        <location evidence="1">Membrane</location>
    </subcellularLocation>
</comment>
<organism evidence="12 13">
    <name type="scientific">Aldrovandia affinis</name>
    <dbReference type="NCBI Taxonomy" id="143900"/>
    <lineage>
        <taxon>Eukaryota</taxon>
        <taxon>Metazoa</taxon>
        <taxon>Chordata</taxon>
        <taxon>Craniata</taxon>
        <taxon>Vertebrata</taxon>
        <taxon>Euteleostomi</taxon>
        <taxon>Actinopterygii</taxon>
        <taxon>Neopterygii</taxon>
        <taxon>Teleostei</taxon>
        <taxon>Notacanthiformes</taxon>
        <taxon>Halosauridae</taxon>
        <taxon>Aldrovandia</taxon>
    </lineage>
</organism>
<feature type="domain" description="GAIN-B" evidence="11">
    <location>
        <begin position="335"/>
        <end position="488"/>
    </location>
</feature>
<keyword evidence="13" id="KW-1185">Reference proteome</keyword>
<dbReference type="InterPro" id="IPR000203">
    <property type="entry name" value="GPS"/>
</dbReference>
<evidence type="ECO:0000256" key="6">
    <source>
        <dbReference type="ARBA" id="ARBA00023157"/>
    </source>
</evidence>
<dbReference type="Proteomes" id="UP001221898">
    <property type="component" value="Unassembled WGS sequence"/>
</dbReference>
<dbReference type="AlphaFoldDB" id="A0AAD7X2D7"/>
<dbReference type="InterPro" id="IPR042060">
    <property type="entry name" value="PLAT_polycystin1"/>
</dbReference>
<dbReference type="GO" id="GO:0005262">
    <property type="term" value="F:calcium channel activity"/>
    <property type="evidence" value="ECO:0007669"/>
    <property type="project" value="TreeGrafter"/>
</dbReference>
<feature type="transmembrane region" description="Helical" evidence="8">
    <location>
        <begin position="978"/>
        <end position="1001"/>
    </location>
</feature>
<accession>A0AAD7X2D7</accession>
<dbReference type="PANTHER" id="PTHR10877">
    <property type="entry name" value="POLYCYSTIN FAMILY MEMBER"/>
    <property type="match status" value="1"/>
</dbReference>
<evidence type="ECO:0000259" key="11">
    <source>
        <dbReference type="PROSITE" id="PS50221"/>
    </source>
</evidence>
<comment type="caution">
    <text evidence="12">The sequence shown here is derived from an EMBL/GenBank/DDBJ whole genome shotgun (WGS) entry which is preliminary data.</text>
</comment>
<dbReference type="SMART" id="SM00303">
    <property type="entry name" value="GPS"/>
    <property type="match status" value="1"/>
</dbReference>
<evidence type="ECO:0000256" key="3">
    <source>
        <dbReference type="ARBA" id="ARBA00022692"/>
    </source>
</evidence>
<dbReference type="Pfam" id="PF01825">
    <property type="entry name" value="GPS"/>
    <property type="match status" value="1"/>
</dbReference>
<dbReference type="GO" id="GO:0016020">
    <property type="term" value="C:membrane"/>
    <property type="evidence" value="ECO:0007669"/>
    <property type="project" value="UniProtKB-SubCell"/>
</dbReference>
<dbReference type="EMBL" id="JAINUG010000003">
    <property type="protein sequence ID" value="KAJ8417780.1"/>
    <property type="molecule type" value="Genomic_DNA"/>
</dbReference>
<comment type="similarity">
    <text evidence="2">Belongs to the polycystin family.</text>
</comment>
<dbReference type="Gene3D" id="2.60.60.20">
    <property type="entry name" value="PLAT/LH2 domain"/>
    <property type="match status" value="1"/>
</dbReference>
<evidence type="ECO:0000256" key="8">
    <source>
        <dbReference type="SAM" id="Phobius"/>
    </source>
</evidence>
<keyword evidence="6" id="KW-1015">Disulfide bond</keyword>
<keyword evidence="3 8" id="KW-0812">Transmembrane</keyword>
<feature type="transmembrane region" description="Helical" evidence="8">
    <location>
        <begin position="753"/>
        <end position="774"/>
    </location>
</feature>
<dbReference type="InterPro" id="IPR001024">
    <property type="entry name" value="PLAT/LH2_dom"/>
</dbReference>
<gene>
    <name evidence="12" type="ORF">AAFF_G00226230</name>
</gene>
<sequence length="1032" mass="117606">MAFLILFSLFLWIPKTFPSLVDIEDFCNEDWDLFEGKFEESPNLVSNDSQLESPSDMKEWEPSDPFLCNLIIMDPTIRLVTTPACRLRVSSICMSDDRELLTENLQLVEPLAEPSVHKISKRNVDFQLYQQDPGPIFEHMSSNLDNITITLQVAVQIIDMVELGKIQLKFKQKIWCLGAILNATKLCDPFRLKEDTQILELIFNFTGVISLLSLSTCEEETADMVKAISDAVFRIYEVLTRQLLKTGDGPHYVQHASATMYIVRQAPKELGGKVITIPGLDLRCVLPSFSALGPFMENLTSVSLEMYSFVVNPFRKESNETVSGRICSLSLQDDNEKEIRLTNLTEQIQVFMPRPVTTALDFNPAKMCPCNYFWLMNASPNNTDFDHSTILNYEADFRWLITPEMLRIGLGTWYIHVCLVNYTGKAESMQLGIMTFLSKCLFWDVDNKTWSTNGCSVGVKSEPHLTQCLCNHLTFLGSSFFVMPNNVDLSRTAEYFARVHENYVVVVLLSAFFGVYLILLFWAIYADKQAFKKKKMTLLVDNHPCAQYFYLLNVQTGHRRGAGTTAQVELTLVGTEGQSKCRHLADPNKPLFERGGVDMFLLATPFSLGELESIRLRHDNSGKSPGWYLYKMMVQDMQTRMHWHFLCSTWLSSTKGDCMTKKTFHSAKTTEITSFRNIFQSRTSSGFRDEHIWVSVVDPPRRSPFTRAQRVSCCMCLLLCTMAINILFWNKPSDQESPVIFSMGSLHVTWEDIMIGVESGLLMFPINILIITIFRSIRPRLDKPDKQKNSNAQDQWPAATMATLLQDTEELVTILSKNEKNNVPPLEKTLESFDDLCTALNSVQGLIKLIQGKDDEDDHWGHCSLFLLSYLSHLWDVLGQVKAREFLSAEDHQWTQSTLALLHKKAEALCNTRTPRGLISAPKKKKSSGCWLPWWFVFVGWFLLFSISGISTFFTLLYGFVYGKESSTQWAISLALSLFQSIFILQPLKVVGLAIFFALVLKTVTVEESEEVEWLLKEQREKCKSYSQGSKP</sequence>
<evidence type="ECO:0000313" key="12">
    <source>
        <dbReference type="EMBL" id="KAJ8417780.1"/>
    </source>
</evidence>
<dbReference type="InterPro" id="IPR057244">
    <property type="entry name" value="GAIN_B"/>
</dbReference>
<dbReference type="Pfam" id="PF01477">
    <property type="entry name" value="PLAT"/>
    <property type="match status" value="1"/>
</dbReference>
<evidence type="ECO:0000256" key="9">
    <source>
        <dbReference type="SAM" id="SignalP"/>
    </source>
</evidence>
<name>A0AAD7X2D7_9TELE</name>
<feature type="transmembrane region" description="Helical" evidence="8">
    <location>
        <begin position="711"/>
        <end position="729"/>
    </location>
</feature>